<sequence length="89" mass="9699">MARTHGLSSFHREPTTTTKSSGEYFLEGTAHDCHLPSGVRFRRALLGIQTAPIPPTSAAGHRPTDWRAAGRQGNQTHSYVDELAASITR</sequence>
<comment type="caution">
    <text evidence="2">The sequence shown here is derived from an EMBL/GenBank/DDBJ whole genome shotgun (WGS) entry which is preliminary data.</text>
</comment>
<reference evidence="2" key="2">
    <citation type="submission" date="2021-02" db="EMBL/GenBank/DDBJ databases">
        <authorList>
            <person name="Kimball J.A."/>
            <person name="Haas M.W."/>
            <person name="Macchietto M."/>
            <person name="Kono T."/>
            <person name="Duquette J."/>
            <person name="Shao M."/>
        </authorList>
    </citation>
    <scope>NUCLEOTIDE SEQUENCE</scope>
    <source>
        <tissue evidence="2">Fresh leaf tissue</tissue>
    </source>
</reference>
<dbReference type="Proteomes" id="UP000729402">
    <property type="component" value="Unassembled WGS sequence"/>
</dbReference>
<feature type="region of interest" description="Disordered" evidence="1">
    <location>
        <begin position="1"/>
        <end position="22"/>
    </location>
</feature>
<reference evidence="2" key="1">
    <citation type="journal article" date="2021" name="bioRxiv">
        <title>Whole Genome Assembly and Annotation of Northern Wild Rice, Zizania palustris L., Supports a Whole Genome Duplication in the Zizania Genus.</title>
        <authorList>
            <person name="Haas M."/>
            <person name="Kono T."/>
            <person name="Macchietto M."/>
            <person name="Millas R."/>
            <person name="McGilp L."/>
            <person name="Shao M."/>
            <person name="Duquette J."/>
            <person name="Hirsch C.N."/>
            <person name="Kimball J."/>
        </authorList>
    </citation>
    <scope>NUCLEOTIDE SEQUENCE</scope>
    <source>
        <tissue evidence="2">Fresh leaf tissue</tissue>
    </source>
</reference>
<organism evidence="2 3">
    <name type="scientific">Zizania palustris</name>
    <name type="common">Northern wild rice</name>
    <dbReference type="NCBI Taxonomy" id="103762"/>
    <lineage>
        <taxon>Eukaryota</taxon>
        <taxon>Viridiplantae</taxon>
        <taxon>Streptophyta</taxon>
        <taxon>Embryophyta</taxon>
        <taxon>Tracheophyta</taxon>
        <taxon>Spermatophyta</taxon>
        <taxon>Magnoliopsida</taxon>
        <taxon>Liliopsida</taxon>
        <taxon>Poales</taxon>
        <taxon>Poaceae</taxon>
        <taxon>BOP clade</taxon>
        <taxon>Oryzoideae</taxon>
        <taxon>Oryzeae</taxon>
        <taxon>Zizaniinae</taxon>
        <taxon>Zizania</taxon>
    </lineage>
</organism>
<dbReference type="AlphaFoldDB" id="A0A8J5TIW5"/>
<evidence type="ECO:0000313" key="2">
    <source>
        <dbReference type="EMBL" id="KAG8078561.1"/>
    </source>
</evidence>
<name>A0A8J5TIW5_ZIZPA</name>
<evidence type="ECO:0000256" key="1">
    <source>
        <dbReference type="SAM" id="MobiDB-lite"/>
    </source>
</evidence>
<accession>A0A8J5TIW5</accession>
<proteinExistence type="predicted"/>
<feature type="region of interest" description="Disordered" evidence="1">
    <location>
        <begin position="52"/>
        <end position="77"/>
    </location>
</feature>
<dbReference type="EMBL" id="JAAALK010000282">
    <property type="protein sequence ID" value="KAG8078561.1"/>
    <property type="molecule type" value="Genomic_DNA"/>
</dbReference>
<evidence type="ECO:0000313" key="3">
    <source>
        <dbReference type="Proteomes" id="UP000729402"/>
    </source>
</evidence>
<gene>
    <name evidence="2" type="ORF">GUJ93_ZPchr0007g3158</name>
</gene>
<protein>
    <submittedName>
        <fullName evidence="2">Uncharacterized protein</fullName>
    </submittedName>
</protein>
<keyword evidence="3" id="KW-1185">Reference proteome</keyword>